<keyword evidence="1" id="KW-0472">Membrane</keyword>
<keyword evidence="1" id="KW-1133">Transmembrane helix</keyword>
<gene>
    <name evidence="2" type="ORF">GCM10007898_07180</name>
</gene>
<feature type="transmembrane region" description="Helical" evidence="1">
    <location>
        <begin position="73"/>
        <end position="92"/>
    </location>
</feature>
<organism evidence="2 3">
    <name type="scientific">Dyella flagellata</name>
    <dbReference type="NCBI Taxonomy" id="1867833"/>
    <lineage>
        <taxon>Bacteria</taxon>
        <taxon>Pseudomonadati</taxon>
        <taxon>Pseudomonadota</taxon>
        <taxon>Gammaproteobacteria</taxon>
        <taxon>Lysobacterales</taxon>
        <taxon>Rhodanobacteraceae</taxon>
        <taxon>Dyella</taxon>
    </lineage>
</organism>
<evidence type="ECO:0000256" key="1">
    <source>
        <dbReference type="SAM" id="Phobius"/>
    </source>
</evidence>
<dbReference type="Proteomes" id="UP001156627">
    <property type="component" value="Unassembled WGS sequence"/>
</dbReference>
<keyword evidence="1" id="KW-0812">Transmembrane</keyword>
<feature type="transmembrane region" description="Helical" evidence="1">
    <location>
        <begin position="31"/>
        <end position="53"/>
    </location>
</feature>
<dbReference type="RefSeq" id="WP_284330585.1">
    <property type="nucleotide sequence ID" value="NZ_BSOA01000003.1"/>
</dbReference>
<name>A0ABQ5X7L2_9GAMM</name>
<feature type="transmembrane region" description="Helical" evidence="1">
    <location>
        <begin position="136"/>
        <end position="161"/>
    </location>
</feature>
<keyword evidence="3" id="KW-1185">Reference proteome</keyword>
<reference evidence="3" key="1">
    <citation type="journal article" date="2019" name="Int. J. Syst. Evol. Microbiol.">
        <title>The Global Catalogue of Microorganisms (GCM) 10K type strain sequencing project: providing services to taxonomists for standard genome sequencing and annotation.</title>
        <authorList>
            <consortium name="The Broad Institute Genomics Platform"/>
            <consortium name="The Broad Institute Genome Sequencing Center for Infectious Disease"/>
            <person name="Wu L."/>
            <person name="Ma J."/>
        </authorList>
    </citation>
    <scope>NUCLEOTIDE SEQUENCE [LARGE SCALE GENOMIC DNA]</scope>
    <source>
        <strain evidence="3">NBRC 111981</strain>
    </source>
</reference>
<evidence type="ECO:0000313" key="3">
    <source>
        <dbReference type="Proteomes" id="UP001156627"/>
    </source>
</evidence>
<comment type="caution">
    <text evidence="2">The sequence shown here is derived from an EMBL/GenBank/DDBJ whole genome shotgun (WGS) entry which is preliminary data.</text>
</comment>
<evidence type="ECO:0000313" key="2">
    <source>
        <dbReference type="EMBL" id="GLQ87152.1"/>
    </source>
</evidence>
<protein>
    <submittedName>
        <fullName evidence="2">Uncharacterized protein</fullName>
    </submittedName>
</protein>
<dbReference type="EMBL" id="BSOA01000003">
    <property type="protein sequence ID" value="GLQ87152.1"/>
    <property type="molecule type" value="Genomic_DNA"/>
</dbReference>
<sequence>MRKPQFLCLLVAGGLTTFSLATCISNSLYHPLNGLALVLALLPWLPIVLKLYFKPKRYFKYSQRNRPEENDGIVLGTLLAVFFEIVCLLLLASWRAGLVHDNEVLVPGAMVGFLWLLGMYVAFLRGNAAERESLSIKTWLSFLVLFGTFGVCYGGSALGLANRLWDRGAPDIYHSQITGKHTTSGRGGMRYYLELSGGPDPGGSDLQVSNTQYVAAQTGNLVCMAVYPGALGFKWMESVSCPDQASP</sequence>
<proteinExistence type="predicted"/>
<feature type="transmembrane region" description="Helical" evidence="1">
    <location>
        <begin position="104"/>
        <end position="124"/>
    </location>
</feature>
<accession>A0ABQ5X7L2</accession>